<gene>
    <name evidence="2" type="ORF">BDV98DRAFT_563668</name>
</gene>
<keyword evidence="1" id="KW-0732">Signal</keyword>
<reference evidence="2 3" key="1">
    <citation type="journal article" date="2019" name="Nat. Ecol. Evol.">
        <title>Megaphylogeny resolves global patterns of mushroom evolution.</title>
        <authorList>
            <person name="Varga T."/>
            <person name="Krizsan K."/>
            <person name="Foldi C."/>
            <person name="Dima B."/>
            <person name="Sanchez-Garcia M."/>
            <person name="Sanchez-Ramirez S."/>
            <person name="Szollosi G.J."/>
            <person name="Szarkandi J.G."/>
            <person name="Papp V."/>
            <person name="Albert L."/>
            <person name="Andreopoulos W."/>
            <person name="Angelini C."/>
            <person name="Antonin V."/>
            <person name="Barry K.W."/>
            <person name="Bougher N.L."/>
            <person name="Buchanan P."/>
            <person name="Buyck B."/>
            <person name="Bense V."/>
            <person name="Catcheside P."/>
            <person name="Chovatia M."/>
            <person name="Cooper J."/>
            <person name="Damon W."/>
            <person name="Desjardin D."/>
            <person name="Finy P."/>
            <person name="Geml J."/>
            <person name="Haridas S."/>
            <person name="Hughes K."/>
            <person name="Justo A."/>
            <person name="Karasinski D."/>
            <person name="Kautmanova I."/>
            <person name="Kiss B."/>
            <person name="Kocsube S."/>
            <person name="Kotiranta H."/>
            <person name="LaButti K.M."/>
            <person name="Lechner B.E."/>
            <person name="Liimatainen K."/>
            <person name="Lipzen A."/>
            <person name="Lukacs Z."/>
            <person name="Mihaltcheva S."/>
            <person name="Morgado L.N."/>
            <person name="Niskanen T."/>
            <person name="Noordeloos M.E."/>
            <person name="Ohm R.A."/>
            <person name="Ortiz-Santana B."/>
            <person name="Ovrebo C."/>
            <person name="Racz N."/>
            <person name="Riley R."/>
            <person name="Savchenko A."/>
            <person name="Shiryaev A."/>
            <person name="Soop K."/>
            <person name="Spirin V."/>
            <person name="Szebenyi C."/>
            <person name="Tomsovsky M."/>
            <person name="Tulloss R.E."/>
            <person name="Uehling J."/>
            <person name="Grigoriev I.V."/>
            <person name="Vagvolgyi C."/>
            <person name="Papp T."/>
            <person name="Martin F.M."/>
            <person name="Miettinen O."/>
            <person name="Hibbett D.S."/>
            <person name="Nagy L.G."/>
        </authorList>
    </citation>
    <scope>NUCLEOTIDE SEQUENCE [LARGE SCALE GENOMIC DNA]</scope>
    <source>
        <strain evidence="2 3">CBS 309.79</strain>
    </source>
</reference>
<proteinExistence type="predicted"/>
<dbReference type="EMBL" id="ML178819">
    <property type="protein sequence ID" value="TFL04170.1"/>
    <property type="molecule type" value="Genomic_DNA"/>
</dbReference>
<name>A0A5C3QTI3_9AGAR</name>
<evidence type="ECO:0000313" key="3">
    <source>
        <dbReference type="Proteomes" id="UP000305067"/>
    </source>
</evidence>
<feature type="chain" id="PRO_5022972571" evidence="1">
    <location>
        <begin position="21"/>
        <end position="104"/>
    </location>
</feature>
<feature type="signal peptide" evidence="1">
    <location>
        <begin position="1"/>
        <end position="20"/>
    </location>
</feature>
<evidence type="ECO:0000313" key="2">
    <source>
        <dbReference type="EMBL" id="TFL04170.1"/>
    </source>
</evidence>
<evidence type="ECO:0000256" key="1">
    <source>
        <dbReference type="SAM" id="SignalP"/>
    </source>
</evidence>
<protein>
    <submittedName>
        <fullName evidence="2">Uncharacterized protein</fullName>
    </submittedName>
</protein>
<dbReference type="AlphaFoldDB" id="A0A5C3QTI3"/>
<accession>A0A5C3QTI3</accession>
<keyword evidence="3" id="KW-1185">Reference proteome</keyword>
<sequence length="104" mass="11663">MLHRAWWLASFCKSLFEALGLSEFGVESFRKHNTDSARRYRYLPAAGSGWSVRGKFRTKAVEVRIDMCIPLDLSGPLDKLHAVCPASLEVGTTPPPARDYLLPE</sequence>
<organism evidence="2 3">
    <name type="scientific">Pterulicium gracile</name>
    <dbReference type="NCBI Taxonomy" id="1884261"/>
    <lineage>
        <taxon>Eukaryota</taxon>
        <taxon>Fungi</taxon>
        <taxon>Dikarya</taxon>
        <taxon>Basidiomycota</taxon>
        <taxon>Agaricomycotina</taxon>
        <taxon>Agaricomycetes</taxon>
        <taxon>Agaricomycetidae</taxon>
        <taxon>Agaricales</taxon>
        <taxon>Pleurotineae</taxon>
        <taxon>Pterulaceae</taxon>
        <taxon>Pterulicium</taxon>
    </lineage>
</organism>
<dbReference type="Proteomes" id="UP000305067">
    <property type="component" value="Unassembled WGS sequence"/>
</dbReference>